<reference evidence="3" key="1">
    <citation type="journal article" date="2015" name="BMC Genomics">
        <title>Genomic and transcriptomic analysis of the endophytic fungus Pestalotiopsis fici reveals its lifestyle and high potential for synthesis of natural products.</title>
        <authorList>
            <person name="Wang X."/>
            <person name="Zhang X."/>
            <person name="Liu L."/>
            <person name="Xiang M."/>
            <person name="Wang W."/>
            <person name="Sun X."/>
            <person name="Che Y."/>
            <person name="Guo L."/>
            <person name="Liu G."/>
            <person name="Guo L."/>
            <person name="Wang C."/>
            <person name="Yin W.B."/>
            <person name="Stadler M."/>
            <person name="Zhang X."/>
            <person name="Liu X."/>
        </authorList>
    </citation>
    <scope>NUCLEOTIDE SEQUENCE [LARGE SCALE GENOMIC DNA]</scope>
    <source>
        <strain evidence="3">W106-1 / CGMCC3.15140</strain>
    </source>
</reference>
<dbReference type="OrthoDB" id="5383784at2759"/>
<accession>W3WT03</accession>
<feature type="region of interest" description="Disordered" evidence="1">
    <location>
        <begin position="1"/>
        <end position="38"/>
    </location>
</feature>
<dbReference type="eggNOG" id="ENOG502SQ74">
    <property type="taxonomic scope" value="Eukaryota"/>
</dbReference>
<proteinExistence type="predicted"/>
<feature type="region of interest" description="Disordered" evidence="1">
    <location>
        <begin position="283"/>
        <end position="305"/>
    </location>
</feature>
<organism evidence="2 3">
    <name type="scientific">Pestalotiopsis fici (strain W106-1 / CGMCC3.15140)</name>
    <dbReference type="NCBI Taxonomy" id="1229662"/>
    <lineage>
        <taxon>Eukaryota</taxon>
        <taxon>Fungi</taxon>
        <taxon>Dikarya</taxon>
        <taxon>Ascomycota</taxon>
        <taxon>Pezizomycotina</taxon>
        <taxon>Sordariomycetes</taxon>
        <taxon>Xylariomycetidae</taxon>
        <taxon>Amphisphaeriales</taxon>
        <taxon>Sporocadaceae</taxon>
        <taxon>Pestalotiopsis</taxon>
    </lineage>
</organism>
<evidence type="ECO:0000313" key="2">
    <source>
        <dbReference type="EMBL" id="ETS76990.1"/>
    </source>
</evidence>
<dbReference type="Proteomes" id="UP000030651">
    <property type="component" value="Unassembled WGS sequence"/>
</dbReference>
<feature type="region of interest" description="Disordered" evidence="1">
    <location>
        <begin position="348"/>
        <end position="367"/>
    </location>
</feature>
<dbReference type="HOGENOM" id="CLU_038389_0_0_1"/>
<evidence type="ECO:0000256" key="1">
    <source>
        <dbReference type="SAM" id="MobiDB-lite"/>
    </source>
</evidence>
<protein>
    <submittedName>
        <fullName evidence="2">Uncharacterized protein</fullName>
    </submittedName>
</protein>
<keyword evidence="3" id="KW-1185">Reference proteome</keyword>
<dbReference type="AlphaFoldDB" id="W3WT03"/>
<dbReference type="GeneID" id="19275877"/>
<dbReference type="EMBL" id="KI912116">
    <property type="protein sequence ID" value="ETS76990.1"/>
    <property type="molecule type" value="Genomic_DNA"/>
</dbReference>
<dbReference type="STRING" id="1229662.W3WT03"/>
<dbReference type="RefSeq" id="XP_007837636.1">
    <property type="nucleotide sequence ID" value="XM_007839445.1"/>
</dbReference>
<dbReference type="KEGG" id="pfy:PFICI_10864"/>
<feature type="compositionally biased region" description="Acidic residues" evidence="1">
    <location>
        <begin position="19"/>
        <end position="29"/>
    </location>
</feature>
<dbReference type="InParanoid" id="W3WT03"/>
<sequence>MGRLGPLTSMALGRSPYDDVVEGTGEDDPHEPPRQYDEKGRIINPETKQRIKDVIRAHNEVMEVIGVAEPDSTAETEEMIMAREHQIYETETGHTLLNLGRTLGIFGIWGVHGVRQRIMLYKPYSNVQFLQLMQYEREQHTLSRLLLTGLPPFIVMQGLHYSRLSIDWVIERRWLRFGLSWCQFHLHLFLTMQRLGLISSSSWFPGLKFFIPFTDASPIPAPPAIGIIGPAAVGTWVNRLVVNVAPYAAFYLCGRVWNWIHIGIWPHIHARLPRPARNEHLIPRTSIEPRTPLPEDGWQTAGESPTLGAADREIRHGRSPEQDVPTLQALEGQASAADNGIALGAVRRQSTFSSRGGEQDYGTDEEDAEMVNPTLISFDVDTSESNEQPAGVWSAELRPSFGGEGGQQPAHQPVYTVNPLTSLPAILATDIVTNFITYTICTPFDTMAIRWAARSFAERRGLVLDAMYQVSLLDGLCWRTVGNILGLEIVRLMISGEIWATFSIISQWLHVTEDEWKEFHQEEEEREASFRIPTPDAF</sequence>
<name>W3WT03_PESFW</name>
<evidence type="ECO:0000313" key="3">
    <source>
        <dbReference type="Proteomes" id="UP000030651"/>
    </source>
</evidence>
<dbReference type="OMA" id="YSHIPFW"/>
<gene>
    <name evidence="2" type="ORF">PFICI_10864</name>
</gene>